<dbReference type="GO" id="GO:0016740">
    <property type="term" value="F:transferase activity"/>
    <property type="evidence" value="ECO:0007669"/>
    <property type="project" value="UniProtKB-KW"/>
</dbReference>
<dbReference type="EMBL" id="CP048617">
    <property type="protein sequence ID" value="QIB27503.1"/>
    <property type="molecule type" value="Genomic_DNA"/>
</dbReference>
<organism evidence="1 2">
    <name type="scientific">Caloranaerobacter azorensis</name>
    <dbReference type="NCBI Taxonomy" id="116090"/>
    <lineage>
        <taxon>Bacteria</taxon>
        <taxon>Bacillati</taxon>
        <taxon>Bacillota</taxon>
        <taxon>Tissierellia</taxon>
        <taxon>Tissierellales</taxon>
        <taxon>Thermohalobacteraceae</taxon>
        <taxon>Caloranaerobacter</taxon>
    </lineage>
</organism>
<dbReference type="PANTHER" id="PTHR41786">
    <property type="entry name" value="MOTILITY ACCESSORY FACTOR MAF"/>
    <property type="match status" value="1"/>
</dbReference>
<evidence type="ECO:0000313" key="2">
    <source>
        <dbReference type="Proteomes" id="UP000464452"/>
    </source>
</evidence>
<dbReference type="RefSeq" id="WP_163235332.1">
    <property type="nucleotide sequence ID" value="NZ_CP048617.1"/>
</dbReference>
<accession>A0A6P1YFE9</accession>
<gene>
    <name evidence="1" type="ORF">G3A45_09495</name>
</gene>
<dbReference type="KEGG" id="cazo:G3A45_09495"/>
<sequence length="176" mass="20344">MSLSLADYMGCNPIILIGQDLAYTDGKIHAQNSTYEFDGNNENLGKDLIEIEDIYGNKVYTSKVWLSFLRWFELYIRENPEKEYIDATEGGAKIKGTNIMTLNEAIEKYCTEEINIAERLKNIDSSNSELVEKITYSLRKLQELKKGLIKVKKKSISGIKFSKKMLEYYRDNKNMI</sequence>
<dbReference type="PANTHER" id="PTHR41786:SF1">
    <property type="entry name" value="6-HYDROXYMETHYLPTERIN DIPHOSPHOKINASE MPTE-LIKE DOMAIN-CONTAINING PROTEIN"/>
    <property type="match status" value="1"/>
</dbReference>
<dbReference type="Proteomes" id="UP000464452">
    <property type="component" value="Chromosome"/>
</dbReference>
<keyword evidence="1" id="KW-0808">Transferase</keyword>
<evidence type="ECO:0000313" key="1">
    <source>
        <dbReference type="EMBL" id="QIB27503.1"/>
    </source>
</evidence>
<name>A0A6P1YFE9_9FIRM</name>
<proteinExistence type="predicted"/>
<protein>
    <submittedName>
        <fullName evidence="1">Motility associated factor glycosyltransferase family protein</fullName>
    </submittedName>
</protein>
<reference evidence="1 2" key="1">
    <citation type="submission" date="2020-02" db="EMBL/GenBank/DDBJ databases">
        <title>Thermophilic hydrogen producing bacteria, Caloranaerobacter azorensis.</title>
        <authorList>
            <person name="Baek K."/>
        </authorList>
    </citation>
    <scope>NUCLEOTIDE SEQUENCE [LARGE SCALE GENOMIC DNA]</scope>
    <source>
        <strain evidence="1 2">T3-1</strain>
    </source>
</reference>
<dbReference type="AlphaFoldDB" id="A0A6P1YFE9"/>